<name>E4T140_PALPW</name>
<proteinExistence type="predicted"/>
<sequence length="32" mass="3639">MVSLIFLYVCSSLIRNKNGCQDFLTAIQLYKG</sequence>
<dbReference type="EMBL" id="CP002345">
    <property type="protein sequence ID" value="ADQ78421.1"/>
    <property type="molecule type" value="Genomic_DNA"/>
</dbReference>
<dbReference type="KEGG" id="ppn:Palpr_0259"/>
<evidence type="ECO:0000313" key="1">
    <source>
        <dbReference type="EMBL" id="ADQ78421.1"/>
    </source>
</evidence>
<keyword evidence="2" id="KW-1185">Reference proteome</keyword>
<reference key="1">
    <citation type="submission" date="2010-11" db="EMBL/GenBank/DDBJ databases">
        <title>The complete genome of Paludibacter propionicigenes DSM 17365.</title>
        <authorList>
            <consortium name="US DOE Joint Genome Institute (JGI-PGF)"/>
            <person name="Lucas S."/>
            <person name="Copeland A."/>
            <person name="Lapidus A."/>
            <person name="Bruce D."/>
            <person name="Goodwin L."/>
            <person name="Pitluck S."/>
            <person name="Kyrpides N."/>
            <person name="Mavromatis K."/>
            <person name="Ivanova N."/>
            <person name="Munk A.C."/>
            <person name="Brettin T."/>
            <person name="Detter J.C."/>
            <person name="Han C."/>
            <person name="Tapia R."/>
            <person name="Land M."/>
            <person name="Hauser L."/>
            <person name="Markowitz V."/>
            <person name="Cheng J.-F."/>
            <person name="Hugenholtz P."/>
            <person name="Woyke T."/>
            <person name="Wu D."/>
            <person name="Gronow S."/>
            <person name="Wellnitz S."/>
            <person name="Brambilla E."/>
            <person name="Klenk H.-P."/>
            <person name="Eisen J.A."/>
        </authorList>
    </citation>
    <scope>NUCLEOTIDE SEQUENCE</scope>
    <source>
        <strain>WB4</strain>
    </source>
</reference>
<accession>E4T140</accession>
<evidence type="ECO:0000313" key="2">
    <source>
        <dbReference type="Proteomes" id="UP000008718"/>
    </source>
</evidence>
<dbReference type="HOGENOM" id="CLU_3390586_0_0_10"/>
<dbReference type="Proteomes" id="UP000008718">
    <property type="component" value="Chromosome"/>
</dbReference>
<gene>
    <name evidence="1" type="ordered locus">Palpr_0259</name>
</gene>
<reference evidence="1 2" key="2">
    <citation type="journal article" date="2011" name="Stand. Genomic Sci.">
        <title>Complete genome sequence of Paludibacter propionicigenes type strain (WB4).</title>
        <authorList>
            <person name="Gronow S."/>
            <person name="Munk C."/>
            <person name="Lapidus A."/>
            <person name="Nolan M."/>
            <person name="Lucas S."/>
            <person name="Hammon N."/>
            <person name="Deshpande S."/>
            <person name="Cheng J.F."/>
            <person name="Tapia R."/>
            <person name="Han C."/>
            <person name="Goodwin L."/>
            <person name="Pitluck S."/>
            <person name="Liolios K."/>
            <person name="Ivanova N."/>
            <person name="Mavromatis K."/>
            <person name="Mikhailova N."/>
            <person name="Pati A."/>
            <person name="Chen A."/>
            <person name="Palaniappan K."/>
            <person name="Land M."/>
            <person name="Hauser L."/>
            <person name="Chang Y.J."/>
            <person name="Jeffries C.D."/>
            <person name="Brambilla E."/>
            <person name="Rohde M."/>
            <person name="Goker M."/>
            <person name="Detter J.C."/>
            <person name="Woyke T."/>
            <person name="Bristow J."/>
            <person name="Eisen J.A."/>
            <person name="Markowitz V."/>
            <person name="Hugenholtz P."/>
            <person name="Kyrpides N.C."/>
            <person name="Klenk H.P."/>
        </authorList>
    </citation>
    <scope>NUCLEOTIDE SEQUENCE [LARGE SCALE GENOMIC DNA]</scope>
    <source>
        <strain evidence="2">DSM 17365 / JCM 13257 / WB4</strain>
    </source>
</reference>
<dbReference type="AlphaFoldDB" id="E4T140"/>
<organism evidence="1 2">
    <name type="scientific">Paludibacter propionicigenes (strain DSM 17365 / JCM 13257 / WB4)</name>
    <dbReference type="NCBI Taxonomy" id="694427"/>
    <lineage>
        <taxon>Bacteria</taxon>
        <taxon>Pseudomonadati</taxon>
        <taxon>Bacteroidota</taxon>
        <taxon>Bacteroidia</taxon>
        <taxon>Bacteroidales</taxon>
        <taxon>Paludibacteraceae</taxon>
        <taxon>Paludibacter</taxon>
    </lineage>
</organism>
<protein>
    <submittedName>
        <fullName evidence="1">Uncharacterized protein</fullName>
    </submittedName>
</protein>